<organism evidence="2 3">
    <name type="scientific">Sorangium cellulosum</name>
    <name type="common">Polyangium cellulosum</name>
    <dbReference type="NCBI Taxonomy" id="56"/>
    <lineage>
        <taxon>Bacteria</taxon>
        <taxon>Pseudomonadati</taxon>
        <taxon>Myxococcota</taxon>
        <taxon>Polyangia</taxon>
        <taxon>Polyangiales</taxon>
        <taxon>Polyangiaceae</taxon>
        <taxon>Sorangium</taxon>
    </lineage>
</organism>
<accession>A0A4P2R6M3</accession>
<evidence type="ECO:0000313" key="2">
    <source>
        <dbReference type="EMBL" id="AUX38496.1"/>
    </source>
</evidence>
<feature type="region of interest" description="Disordered" evidence="1">
    <location>
        <begin position="186"/>
        <end position="368"/>
    </location>
</feature>
<feature type="compositionally biased region" description="Basic residues" evidence="1">
    <location>
        <begin position="186"/>
        <end position="200"/>
    </location>
</feature>
<dbReference type="EMBL" id="CP012672">
    <property type="protein sequence ID" value="AUX38496.1"/>
    <property type="molecule type" value="Genomic_DNA"/>
</dbReference>
<feature type="compositionally biased region" description="Basic residues" evidence="1">
    <location>
        <begin position="328"/>
        <end position="353"/>
    </location>
</feature>
<gene>
    <name evidence="2" type="ORF">SOCE836_107400</name>
</gene>
<feature type="compositionally biased region" description="Low complexity" evidence="1">
    <location>
        <begin position="247"/>
        <end position="271"/>
    </location>
</feature>
<feature type="region of interest" description="Disordered" evidence="1">
    <location>
        <begin position="15"/>
        <end position="75"/>
    </location>
</feature>
<protein>
    <submittedName>
        <fullName evidence="2">Uncharacterized protein</fullName>
    </submittedName>
</protein>
<reference evidence="2 3" key="1">
    <citation type="submission" date="2015-09" db="EMBL/GenBank/DDBJ databases">
        <title>Sorangium comparison.</title>
        <authorList>
            <person name="Zaburannyi N."/>
            <person name="Bunk B."/>
            <person name="Overmann J."/>
            <person name="Mueller R."/>
        </authorList>
    </citation>
    <scope>NUCLEOTIDE SEQUENCE [LARGE SCALE GENOMIC DNA]</scope>
    <source>
        <strain evidence="2 3">So ce836</strain>
    </source>
</reference>
<feature type="compositionally biased region" description="Low complexity" evidence="1">
    <location>
        <begin position="201"/>
        <end position="211"/>
    </location>
</feature>
<evidence type="ECO:0000256" key="1">
    <source>
        <dbReference type="SAM" id="MobiDB-lite"/>
    </source>
</evidence>
<feature type="compositionally biased region" description="Low complexity" evidence="1">
    <location>
        <begin position="26"/>
        <end position="45"/>
    </location>
</feature>
<feature type="compositionally biased region" description="Basic residues" evidence="1">
    <location>
        <begin position="272"/>
        <end position="310"/>
    </location>
</feature>
<sequence>MLFIEMCGSAPKAHRRMSTPFKSWPSSRRGSRTTYSRFTAWTRRGWSSRRGGRSSESPLSSSRSRIEAGQAPSDGGYSGSELLFTGAIAPCTLYHLRTSHPGRRSPTAHPSLSARSARFGRGGPRAGAKRRARAGGGHPLSQNGREVEPANERLEIPLETLADPKLRVVWLSLLMAYPILRGDPRKRRRRATPLRRRARPRSSACGRARGCPARRSRRAAPPPWRSPRGRSGRGRARGARGRRDPESSCPRAAAGAAACGRSCGAAAPRSRAAGRRRRARRGASRRCGRRATRRRGARRRPCARSARARARGAPGAPRPGARPPPPARRARSRRSRTPARRRAPRAARRRGRAGRAGAARRGPPRACR</sequence>
<proteinExistence type="predicted"/>
<feature type="compositionally biased region" description="Pro residues" evidence="1">
    <location>
        <begin position="316"/>
        <end position="327"/>
    </location>
</feature>
<dbReference type="AlphaFoldDB" id="A0A4P2R6M3"/>
<feature type="compositionally biased region" description="Basic residues" evidence="1">
    <location>
        <begin position="227"/>
        <end position="240"/>
    </location>
</feature>
<feature type="compositionally biased region" description="Low complexity" evidence="1">
    <location>
        <begin position="53"/>
        <end position="63"/>
    </location>
</feature>
<dbReference type="Proteomes" id="UP000295497">
    <property type="component" value="Chromosome"/>
</dbReference>
<feature type="compositionally biased region" description="Low complexity" evidence="1">
    <location>
        <begin position="355"/>
        <end position="368"/>
    </location>
</feature>
<feature type="region of interest" description="Disordered" evidence="1">
    <location>
        <begin position="99"/>
        <end position="148"/>
    </location>
</feature>
<evidence type="ECO:0000313" key="3">
    <source>
        <dbReference type="Proteomes" id="UP000295497"/>
    </source>
</evidence>
<name>A0A4P2R6M3_SORCE</name>